<dbReference type="InterPro" id="IPR001851">
    <property type="entry name" value="ABC_transp_permease"/>
</dbReference>
<dbReference type="RefSeq" id="WP_013272809.1">
    <property type="nucleotide sequence ID" value="NC_014376.1"/>
</dbReference>
<evidence type="ECO:0000256" key="4">
    <source>
        <dbReference type="ARBA" id="ARBA00022989"/>
    </source>
</evidence>
<evidence type="ECO:0000313" key="7">
    <source>
        <dbReference type="EMBL" id="ADL04722.1"/>
    </source>
</evidence>
<keyword evidence="3 6" id="KW-0812">Transmembrane</keyword>
<dbReference type="Pfam" id="PF02653">
    <property type="entry name" value="BPD_transp_2"/>
    <property type="match status" value="1"/>
</dbReference>
<feature type="transmembrane region" description="Helical" evidence="6">
    <location>
        <begin position="137"/>
        <end position="158"/>
    </location>
</feature>
<dbReference type="GO" id="GO:0022857">
    <property type="term" value="F:transmembrane transporter activity"/>
    <property type="evidence" value="ECO:0007669"/>
    <property type="project" value="InterPro"/>
</dbReference>
<evidence type="ECO:0000256" key="6">
    <source>
        <dbReference type="SAM" id="Phobius"/>
    </source>
</evidence>
<reference evidence="7" key="1">
    <citation type="submission" date="2010-07" db="EMBL/GenBank/DDBJ databases">
        <title>Complete sequence of Clostridium saccharolyticum WM1.</title>
        <authorList>
            <consortium name="US DOE Joint Genome Institute"/>
            <person name="Lucas S."/>
            <person name="Copeland A."/>
            <person name="Lapidus A."/>
            <person name="Cheng J.-F."/>
            <person name="Bruce D."/>
            <person name="Goodwin L."/>
            <person name="Pitluck S."/>
            <person name="Chertkov O."/>
            <person name="Detter J.C."/>
            <person name="Han C."/>
            <person name="Tapia R."/>
            <person name="Land M."/>
            <person name="Hauser L."/>
            <person name="Chang Y.-J."/>
            <person name="Jeffries C."/>
            <person name="Kyrpides N."/>
            <person name="Ivanova N."/>
            <person name="Mikhailova N."/>
            <person name="Mouttaki H."/>
            <person name="Lin L."/>
            <person name="Zhou J."/>
            <person name="Hemme C.L."/>
            <person name="Woyke T."/>
        </authorList>
    </citation>
    <scope>NUCLEOTIDE SEQUENCE [LARGE SCALE GENOMIC DNA]</scope>
    <source>
        <strain evidence="7">WM1</strain>
    </source>
</reference>
<feature type="transmembrane region" description="Helical" evidence="6">
    <location>
        <begin position="211"/>
        <end position="233"/>
    </location>
</feature>
<gene>
    <name evidence="7" type="ordered locus">Closa_2143</name>
</gene>
<dbReference type="Proteomes" id="UP000001662">
    <property type="component" value="Chromosome"/>
</dbReference>
<protein>
    <submittedName>
        <fullName evidence="7">Inner-membrane translocator</fullName>
    </submittedName>
</protein>
<feature type="transmembrane region" description="Helical" evidence="6">
    <location>
        <begin position="274"/>
        <end position="290"/>
    </location>
</feature>
<dbReference type="CDD" id="cd06574">
    <property type="entry name" value="TM_PBP1_branched-chain-AA_like"/>
    <property type="match status" value="1"/>
</dbReference>
<evidence type="ECO:0000256" key="1">
    <source>
        <dbReference type="ARBA" id="ARBA00004651"/>
    </source>
</evidence>
<dbReference type="PANTHER" id="PTHR32196:SF69">
    <property type="entry name" value="BRANCHED-CHAIN AMINO ACID TRANSPORT SYSTEM, PERMEASE PROTEIN"/>
    <property type="match status" value="1"/>
</dbReference>
<dbReference type="eggNOG" id="COG4120">
    <property type="taxonomic scope" value="Bacteria"/>
</dbReference>
<feature type="transmembrane region" description="Helical" evidence="6">
    <location>
        <begin position="90"/>
        <end position="109"/>
    </location>
</feature>
<comment type="subcellular location">
    <subcellularLocation>
        <location evidence="1">Cell membrane</location>
        <topology evidence="1">Multi-pass membrane protein</topology>
    </subcellularLocation>
</comment>
<keyword evidence="5 6" id="KW-0472">Membrane</keyword>
<dbReference type="STRING" id="610130.Closa_2143"/>
<proteinExistence type="predicted"/>
<dbReference type="PANTHER" id="PTHR32196">
    <property type="entry name" value="ABC TRANSPORTER PERMEASE PROTEIN YPHD-RELATED-RELATED"/>
    <property type="match status" value="1"/>
</dbReference>
<evidence type="ECO:0000313" key="8">
    <source>
        <dbReference type="Proteomes" id="UP000001662"/>
    </source>
</evidence>
<keyword evidence="2" id="KW-1003">Cell membrane</keyword>
<dbReference type="GO" id="GO:0005886">
    <property type="term" value="C:plasma membrane"/>
    <property type="evidence" value="ECO:0007669"/>
    <property type="project" value="UniProtKB-SubCell"/>
</dbReference>
<dbReference type="HOGENOM" id="CLU_067296_0_0_9"/>
<sequence length="304" mass="31680">MSGLLVSLQDAVVQGVLWGVMVLGVYITYKLLDIADLTVDGSFAMGGCVCAVMILNFHVDPWIALGAATIAGIAAGGVTGLLHTIFEIPAILAGILTQIGLWSINLRIMGGKSNVPLLKTDTIMSKFVAVTGLSKQASAMVIGIGVAIIMIALLYWFFGTEIGSAMRATGNNQAMIRAQGVNTNWTKLLALAISNGLVGLSGGLVCQSQKYADIGMGTGAIVIGLAAIVIGDVLMGKLRSFGSKLTSAVVGSVIYFVIRAVVLRMGMDANDMKLLSAVIVAVALCVPVMANKWRIRKAYTEGGE</sequence>
<feature type="transmembrane region" description="Helical" evidence="6">
    <location>
        <begin position="12"/>
        <end position="32"/>
    </location>
</feature>
<evidence type="ECO:0000256" key="5">
    <source>
        <dbReference type="ARBA" id="ARBA00023136"/>
    </source>
</evidence>
<evidence type="ECO:0000256" key="2">
    <source>
        <dbReference type="ARBA" id="ARBA00022475"/>
    </source>
</evidence>
<dbReference type="AlphaFoldDB" id="D9R272"/>
<keyword evidence="4 6" id="KW-1133">Transmembrane helix</keyword>
<feature type="transmembrane region" description="Helical" evidence="6">
    <location>
        <begin position="39"/>
        <end position="57"/>
    </location>
</feature>
<accession>D9R272</accession>
<dbReference type="KEGG" id="csh:Closa_2143"/>
<organism evidence="7 8">
    <name type="scientific">Lacrimispora saccharolytica (strain ATCC 35040 / DSM 2544 / NRCC 2533 / WM1)</name>
    <name type="common">Clostridium saccharolyticum</name>
    <dbReference type="NCBI Taxonomy" id="610130"/>
    <lineage>
        <taxon>Bacteria</taxon>
        <taxon>Bacillati</taxon>
        <taxon>Bacillota</taxon>
        <taxon>Clostridia</taxon>
        <taxon>Lachnospirales</taxon>
        <taxon>Lachnospiraceae</taxon>
        <taxon>Lacrimispora</taxon>
    </lineage>
</organism>
<evidence type="ECO:0000256" key="3">
    <source>
        <dbReference type="ARBA" id="ARBA00022692"/>
    </source>
</evidence>
<dbReference type="EMBL" id="CP002109">
    <property type="protein sequence ID" value="ADL04722.1"/>
    <property type="molecule type" value="Genomic_DNA"/>
</dbReference>
<dbReference type="PaxDb" id="610130-Closa_2143"/>
<name>D9R272_LACSW</name>
<feature type="transmembrane region" description="Helical" evidence="6">
    <location>
        <begin position="185"/>
        <end position="205"/>
    </location>
</feature>
<feature type="transmembrane region" description="Helical" evidence="6">
    <location>
        <begin position="245"/>
        <end position="262"/>
    </location>
</feature>
<keyword evidence="8" id="KW-1185">Reference proteome</keyword>
<dbReference type="OrthoDB" id="9778389at2"/>
<feature type="transmembrane region" description="Helical" evidence="6">
    <location>
        <begin position="63"/>
        <end position="83"/>
    </location>
</feature>